<reference evidence="3" key="1">
    <citation type="submission" date="2022-11" db="UniProtKB">
        <authorList>
            <consortium name="WormBaseParasite"/>
        </authorList>
    </citation>
    <scope>IDENTIFICATION</scope>
</reference>
<name>A0A914E5Z4_9BILA</name>
<evidence type="ECO:0000313" key="2">
    <source>
        <dbReference type="Proteomes" id="UP000887540"/>
    </source>
</evidence>
<dbReference type="WBParaSite" id="ACRNAN_scaffold5807.g23051.t1">
    <property type="protein sequence ID" value="ACRNAN_scaffold5807.g23051.t1"/>
    <property type="gene ID" value="ACRNAN_scaffold5807.g23051"/>
</dbReference>
<organism evidence="2 3">
    <name type="scientific">Acrobeloides nanus</name>
    <dbReference type="NCBI Taxonomy" id="290746"/>
    <lineage>
        <taxon>Eukaryota</taxon>
        <taxon>Metazoa</taxon>
        <taxon>Ecdysozoa</taxon>
        <taxon>Nematoda</taxon>
        <taxon>Chromadorea</taxon>
        <taxon>Rhabditida</taxon>
        <taxon>Tylenchina</taxon>
        <taxon>Cephalobomorpha</taxon>
        <taxon>Cephaloboidea</taxon>
        <taxon>Cephalobidae</taxon>
        <taxon>Acrobeloides</taxon>
    </lineage>
</organism>
<dbReference type="SUPFAM" id="SSF53474">
    <property type="entry name" value="alpha/beta-Hydrolases"/>
    <property type="match status" value="1"/>
</dbReference>
<dbReference type="PROSITE" id="PS00615">
    <property type="entry name" value="C_TYPE_LECTIN_1"/>
    <property type="match status" value="1"/>
</dbReference>
<sequence>MENIYLSQGSNTSDDQHLEWISFAVAAGTSFFFTGSAGSEAEYHILNNNSNLYMYEFTYASNINGDKYKSAEYNPVVHGSELHYVFMEDTTWLPAQNKRYPNNDNAQDCVTFETSSGKWYNSDCDTSQCYICQQFI</sequence>
<proteinExistence type="predicted"/>
<dbReference type="InterPro" id="IPR001304">
    <property type="entry name" value="C-type_lectin-like"/>
</dbReference>
<dbReference type="Proteomes" id="UP000887540">
    <property type="component" value="Unplaced"/>
</dbReference>
<dbReference type="InterPro" id="IPR018378">
    <property type="entry name" value="C-type_lectin_CS"/>
</dbReference>
<dbReference type="SUPFAM" id="SSF56436">
    <property type="entry name" value="C-type lectin-like"/>
    <property type="match status" value="1"/>
</dbReference>
<protein>
    <submittedName>
        <fullName evidence="3">C-type lectin domain-containing protein</fullName>
    </submittedName>
</protein>
<dbReference type="CDD" id="cd00037">
    <property type="entry name" value="CLECT"/>
    <property type="match status" value="1"/>
</dbReference>
<feature type="domain" description="C-type lectin" evidence="1">
    <location>
        <begin position="90"/>
        <end position="133"/>
    </location>
</feature>
<dbReference type="InterPro" id="IPR016187">
    <property type="entry name" value="CTDL_fold"/>
</dbReference>
<dbReference type="Gene3D" id="3.40.50.1820">
    <property type="entry name" value="alpha/beta hydrolase"/>
    <property type="match status" value="1"/>
</dbReference>
<evidence type="ECO:0000259" key="1">
    <source>
        <dbReference type="PROSITE" id="PS50041"/>
    </source>
</evidence>
<dbReference type="InterPro" id="IPR029058">
    <property type="entry name" value="AB_hydrolase_fold"/>
</dbReference>
<dbReference type="PROSITE" id="PS50041">
    <property type="entry name" value="C_TYPE_LECTIN_2"/>
    <property type="match status" value="1"/>
</dbReference>
<accession>A0A914E5Z4</accession>
<evidence type="ECO:0000313" key="3">
    <source>
        <dbReference type="WBParaSite" id="ACRNAN_scaffold5807.g23051.t1"/>
    </source>
</evidence>
<keyword evidence="2" id="KW-1185">Reference proteome</keyword>
<dbReference type="AlphaFoldDB" id="A0A914E5Z4"/>